<dbReference type="EnsemblBacteria" id="CAD74504">
    <property type="protein sequence ID" value="CAD74504"/>
    <property type="gene ID" value="RB5908"/>
</dbReference>
<dbReference type="OrthoDB" id="275952at2"/>
<dbReference type="HOGENOM" id="CLU_1460197_0_0_0"/>
<gene>
    <name evidence="2" type="ordered locus">RB5908</name>
</gene>
<dbReference type="STRING" id="243090.RB5908"/>
<accession>Q7UR38</accession>
<keyword evidence="1" id="KW-1133">Transmembrane helix</keyword>
<evidence type="ECO:0000313" key="2">
    <source>
        <dbReference type="EMBL" id="CAD74504.1"/>
    </source>
</evidence>
<dbReference type="AlphaFoldDB" id="Q7UR38"/>
<dbReference type="PATRIC" id="fig|243090.15.peg.2844"/>
<dbReference type="KEGG" id="rba:RB5908"/>
<keyword evidence="1" id="KW-0472">Membrane</keyword>
<reference evidence="2 3" key="1">
    <citation type="journal article" date="2003" name="Proc. Natl. Acad. Sci. U.S.A.">
        <title>Complete genome sequence of the marine planctomycete Pirellula sp. strain 1.</title>
        <authorList>
            <person name="Gloeckner F.O."/>
            <person name="Kube M."/>
            <person name="Bauer M."/>
            <person name="Teeling H."/>
            <person name="Lombardot T."/>
            <person name="Ludwig W."/>
            <person name="Gade D."/>
            <person name="Beck A."/>
            <person name="Borzym K."/>
            <person name="Heitmann K."/>
            <person name="Rabus R."/>
            <person name="Schlesner H."/>
            <person name="Amann R."/>
            <person name="Reinhardt R."/>
        </authorList>
    </citation>
    <scope>NUCLEOTIDE SEQUENCE [LARGE SCALE GENOMIC DNA]</scope>
    <source>
        <strain evidence="3">DSM 10527 / NCIMB 13988 / SH1</strain>
    </source>
</reference>
<organism evidence="2 3">
    <name type="scientific">Rhodopirellula baltica (strain DSM 10527 / NCIMB 13988 / SH1)</name>
    <dbReference type="NCBI Taxonomy" id="243090"/>
    <lineage>
        <taxon>Bacteria</taxon>
        <taxon>Pseudomonadati</taxon>
        <taxon>Planctomycetota</taxon>
        <taxon>Planctomycetia</taxon>
        <taxon>Pirellulales</taxon>
        <taxon>Pirellulaceae</taxon>
        <taxon>Rhodopirellula</taxon>
    </lineage>
</organism>
<evidence type="ECO:0000256" key="1">
    <source>
        <dbReference type="SAM" id="Phobius"/>
    </source>
</evidence>
<dbReference type="InParanoid" id="Q7UR38"/>
<name>Q7UR38_RHOBA</name>
<evidence type="ECO:0008006" key="4">
    <source>
        <dbReference type="Google" id="ProtNLM"/>
    </source>
</evidence>
<proteinExistence type="predicted"/>
<keyword evidence="1" id="KW-0812">Transmembrane</keyword>
<keyword evidence="3" id="KW-1185">Reference proteome</keyword>
<dbReference type="EMBL" id="BX294143">
    <property type="protein sequence ID" value="CAD74504.1"/>
    <property type="molecule type" value="Genomic_DNA"/>
</dbReference>
<evidence type="ECO:0000313" key="3">
    <source>
        <dbReference type="Proteomes" id="UP000001025"/>
    </source>
</evidence>
<feature type="transmembrane region" description="Helical" evidence="1">
    <location>
        <begin position="20"/>
        <end position="41"/>
    </location>
</feature>
<protein>
    <recommendedName>
        <fullName evidence="4">Prepilin-type N-terminal cleavage/methylation domain-containing protein</fullName>
    </recommendedName>
</protein>
<dbReference type="Proteomes" id="UP000001025">
    <property type="component" value="Chromosome"/>
</dbReference>
<sequence length="185" mass="19972">MESAMNRQPTLSSKRNGVSLIEAIACVAIVGTLATSMVGMMRGSARVTAISQGNEGAAAEGRQALRFLSEQIREMTSSGLSIVSIGNRDIRVDDGLNLRRIRFEIRRASDGVDRSLVMVDPLLGETVCLGNSVRDFDMNEIIVTGRRVGIAMTLQLQTTSDRAGELRPDQDSAEMTTVVCLSPQL</sequence>